<dbReference type="EMBL" id="AE014074">
    <property type="protein sequence ID" value="AAM80160.1"/>
    <property type="molecule type" value="Genomic_DNA"/>
</dbReference>
<dbReference type="AlphaFoldDB" id="A0A0H2UW24"/>
<proteinExistence type="inferred from homology"/>
<dbReference type="SMART" id="SM00382">
    <property type="entry name" value="AAA"/>
    <property type="match status" value="2"/>
</dbReference>
<feature type="domain" description="ABC transporter" evidence="11">
    <location>
        <begin position="288"/>
        <end position="483"/>
    </location>
</feature>
<dbReference type="InterPro" id="IPR017871">
    <property type="entry name" value="ABC_transporter-like_CS"/>
</dbReference>
<evidence type="ECO:0000256" key="7">
    <source>
        <dbReference type="ARBA" id="ARBA00022840"/>
    </source>
</evidence>
<sequence length="484" mass="53489">MERLGGADLDYCYHNHHDTAMISAEQLVFTYHDQKNPACQVSTCQIASGQFIVLCGPSGSGKSTFLKLLNGIIPDYYAGKYEGRLDVADCQAGRDSVETFSRSVASVFQNPASQFFYREVQHELVFPCENQGLDAKVIMKRLWTLAEDFAFAELLNKDMFGLSGGQKQRVAIATAIMQGTNIMLFDEPTANLDSAGIAAVKAYLTQLKAAGKTIIVAEHRLHYLMDLADNFLYFKNGRLTDKLTTQDLLALTDEQRQDMGLRRLDLSDLKPVLAGKIESQHYRPDASLCIEHLTVRAGSKILRCIEQLSFAAGSISGITGSNGLGKSQLVYYIAGILDDKKATIKFQGIPLSAKQRLSKTSIVLQEVSLQLFAESVSKEVNLGHERHPRTTEVIERLSLTTLLERHPASLSGGEQQRVMIAASLLADKDILIFDEPSSGLDLLQMKALANLLMQLKTQHKVVILISHDEELLSSVCDTIYQMLP</sequence>
<dbReference type="SUPFAM" id="SSF52540">
    <property type="entry name" value="P-loop containing nucleoside triphosphate hydrolases"/>
    <property type="match status" value="2"/>
</dbReference>
<evidence type="ECO:0000256" key="10">
    <source>
        <dbReference type="ARBA" id="ARBA00025157"/>
    </source>
</evidence>
<evidence type="ECO:0000259" key="11">
    <source>
        <dbReference type="PROSITE" id="PS50893"/>
    </source>
</evidence>
<dbReference type="GO" id="GO:0016887">
    <property type="term" value="F:ATP hydrolysis activity"/>
    <property type="evidence" value="ECO:0007669"/>
    <property type="project" value="InterPro"/>
</dbReference>
<dbReference type="KEGG" id="spg:SpyM3_1553"/>
<dbReference type="Proteomes" id="UP000000564">
    <property type="component" value="Chromosome"/>
</dbReference>
<keyword evidence="7 12" id="KW-0067">ATP-binding</keyword>
<dbReference type="PROSITE" id="PS50893">
    <property type="entry name" value="ABC_TRANSPORTER_2"/>
    <property type="match status" value="2"/>
</dbReference>
<evidence type="ECO:0000256" key="9">
    <source>
        <dbReference type="ARBA" id="ARBA00023136"/>
    </source>
</evidence>
<evidence type="ECO:0000256" key="5">
    <source>
        <dbReference type="ARBA" id="ARBA00022737"/>
    </source>
</evidence>
<feature type="domain" description="ABC transporter" evidence="11">
    <location>
        <begin position="22"/>
        <end position="261"/>
    </location>
</feature>
<accession>A0A0H2UW24</accession>
<dbReference type="Pfam" id="PF00005">
    <property type="entry name" value="ABC_tran"/>
    <property type="match status" value="2"/>
</dbReference>
<comment type="function">
    <text evidence="10">Probably part of an ABC transporter complex. Responsible for energy coupling to the transport system.</text>
</comment>
<dbReference type="CDD" id="cd03225">
    <property type="entry name" value="ABC_cobalt_CbiO_domain1"/>
    <property type="match status" value="1"/>
</dbReference>
<gene>
    <name evidence="12" type="ordered locus">SpyM3_1553</name>
</gene>
<evidence type="ECO:0000256" key="6">
    <source>
        <dbReference type="ARBA" id="ARBA00022741"/>
    </source>
</evidence>
<evidence type="ECO:0000256" key="3">
    <source>
        <dbReference type="ARBA" id="ARBA00022448"/>
    </source>
</evidence>
<keyword evidence="4" id="KW-1003">Cell membrane</keyword>
<protein>
    <submittedName>
        <fullName evidence="12">Putative ABC transporter (ATP-binding protein)</fullName>
    </submittedName>
</protein>
<dbReference type="PANTHER" id="PTHR43553:SF23">
    <property type="entry name" value="ABC TRANSPORTER ATP-BINDING COMPONENT"/>
    <property type="match status" value="1"/>
</dbReference>
<evidence type="ECO:0000313" key="13">
    <source>
        <dbReference type="Proteomes" id="UP000000564"/>
    </source>
</evidence>
<keyword evidence="3" id="KW-0813">Transport</keyword>
<dbReference type="PROSITE" id="PS00211">
    <property type="entry name" value="ABC_TRANSPORTER_1"/>
    <property type="match status" value="2"/>
</dbReference>
<evidence type="ECO:0000256" key="1">
    <source>
        <dbReference type="ARBA" id="ARBA00004202"/>
    </source>
</evidence>
<dbReference type="InterPro" id="IPR003593">
    <property type="entry name" value="AAA+_ATPase"/>
</dbReference>
<organism evidence="12 13">
    <name type="scientific">Streptococcus pyogenes serotype M3 (strain ATCC BAA-595 / MGAS315)</name>
    <dbReference type="NCBI Taxonomy" id="198466"/>
    <lineage>
        <taxon>Bacteria</taxon>
        <taxon>Bacillati</taxon>
        <taxon>Bacillota</taxon>
        <taxon>Bacilli</taxon>
        <taxon>Lactobacillales</taxon>
        <taxon>Streptococcaceae</taxon>
        <taxon>Streptococcus</taxon>
    </lineage>
</organism>
<dbReference type="InterPro" id="IPR050095">
    <property type="entry name" value="ECF_ABC_transporter_ATP-bd"/>
</dbReference>
<evidence type="ECO:0000256" key="8">
    <source>
        <dbReference type="ARBA" id="ARBA00022967"/>
    </source>
</evidence>
<name>A0A0H2UW24_STRP3</name>
<evidence type="ECO:0000313" key="12">
    <source>
        <dbReference type="EMBL" id="AAM80160.1"/>
    </source>
</evidence>
<keyword evidence="8" id="KW-1278">Translocase</keyword>
<dbReference type="Gene3D" id="3.40.50.300">
    <property type="entry name" value="P-loop containing nucleotide triphosphate hydrolases"/>
    <property type="match status" value="2"/>
</dbReference>
<dbReference type="InterPro" id="IPR015856">
    <property type="entry name" value="ABC_transpr_CbiO/EcfA_su"/>
</dbReference>
<comment type="similarity">
    <text evidence="2">Belongs to the ABC transporter superfamily.</text>
</comment>
<keyword evidence="6" id="KW-0547">Nucleotide-binding</keyword>
<dbReference type="RefSeq" id="WP_011054952.1">
    <property type="nucleotide sequence ID" value="NC_004070.1"/>
</dbReference>
<dbReference type="GO" id="GO:0005524">
    <property type="term" value="F:ATP binding"/>
    <property type="evidence" value="ECO:0007669"/>
    <property type="project" value="UniProtKB-KW"/>
</dbReference>
<dbReference type="GO" id="GO:0042626">
    <property type="term" value="F:ATPase-coupled transmembrane transporter activity"/>
    <property type="evidence" value="ECO:0007669"/>
    <property type="project" value="TreeGrafter"/>
</dbReference>
<dbReference type="GO" id="GO:0043190">
    <property type="term" value="C:ATP-binding cassette (ABC) transporter complex"/>
    <property type="evidence" value="ECO:0007669"/>
    <property type="project" value="TreeGrafter"/>
</dbReference>
<comment type="subcellular location">
    <subcellularLocation>
        <location evidence="1">Cell membrane</location>
        <topology evidence="1">Peripheral membrane protein</topology>
    </subcellularLocation>
</comment>
<evidence type="ECO:0000256" key="4">
    <source>
        <dbReference type="ARBA" id="ARBA00022475"/>
    </source>
</evidence>
<keyword evidence="9" id="KW-0472">Membrane</keyword>
<keyword evidence="5" id="KW-0677">Repeat</keyword>
<dbReference type="HOGENOM" id="CLU_000604_86_7_9"/>
<dbReference type="InterPro" id="IPR027417">
    <property type="entry name" value="P-loop_NTPase"/>
</dbReference>
<dbReference type="PANTHER" id="PTHR43553">
    <property type="entry name" value="HEAVY METAL TRANSPORTER"/>
    <property type="match status" value="1"/>
</dbReference>
<evidence type="ECO:0000256" key="2">
    <source>
        <dbReference type="ARBA" id="ARBA00005417"/>
    </source>
</evidence>
<dbReference type="InterPro" id="IPR003439">
    <property type="entry name" value="ABC_transporter-like_ATP-bd"/>
</dbReference>
<reference evidence="12 13" key="1">
    <citation type="journal article" date="2002" name="Proc. Natl. Acad. Sci. U.S.A.">
        <title>Genome sequence of a serotype M3 strain of group A Streptococcus: phage-encoded toxins, the high-virulence phenotype, and clone emergence.</title>
        <authorList>
            <person name="Beres S.B."/>
            <person name="Sylva G.L."/>
            <person name="Barbian K.D."/>
            <person name="Lei B."/>
            <person name="Hoff J.S."/>
            <person name="Mammarella N.D."/>
            <person name="Liu M.Y."/>
            <person name="Smoot J.C."/>
            <person name="Porcella S.F."/>
            <person name="Parkins L.D."/>
            <person name="Campbell D.S."/>
            <person name="Smith T.M."/>
            <person name="McCormick J.K."/>
            <person name="Leung D.Y."/>
            <person name="Schlievert P.M."/>
            <person name="Musser J.M."/>
        </authorList>
    </citation>
    <scope>NUCLEOTIDE SEQUENCE [LARGE SCALE GENOMIC DNA]</scope>
    <source>
        <strain evidence="13">ATCC BAA-595 / MGAS315</strain>
    </source>
</reference>